<feature type="region of interest" description="Disordered" evidence="1">
    <location>
        <begin position="93"/>
        <end position="120"/>
    </location>
</feature>
<reference evidence="2 3" key="1">
    <citation type="submission" date="2009-11" db="EMBL/GenBank/DDBJ databases">
        <title>Annotation of Allomyces macrogynus ATCC 38327.</title>
        <authorList>
            <consortium name="The Broad Institute Genome Sequencing Platform"/>
            <person name="Russ C."/>
            <person name="Cuomo C."/>
            <person name="Burger G."/>
            <person name="Gray M.W."/>
            <person name="Holland P.W.H."/>
            <person name="King N."/>
            <person name="Lang F.B.F."/>
            <person name="Roger A.J."/>
            <person name="Ruiz-Trillo I."/>
            <person name="Young S.K."/>
            <person name="Zeng Q."/>
            <person name="Gargeya S."/>
            <person name="Fitzgerald M."/>
            <person name="Haas B."/>
            <person name="Abouelleil A."/>
            <person name="Alvarado L."/>
            <person name="Arachchi H.M."/>
            <person name="Berlin A."/>
            <person name="Chapman S.B."/>
            <person name="Gearin G."/>
            <person name="Goldberg J."/>
            <person name="Griggs A."/>
            <person name="Gujja S."/>
            <person name="Hansen M."/>
            <person name="Heiman D."/>
            <person name="Howarth C."/>
            <person name="Larimer J."/>
            <person name="Lui A."/>
            <person name="MacDonald P.J.P."/>
            <person name="McCowen C."/>
            <person name="Montmayeur A."/>
            <person name="Murphy C."/>
            <person name="Neiman D."/>
            <person name="Pearson M."/>
            <person name="Priest M."/>
            <person name="Roberts A."/>
            <person name="Saif S."/>
            <person name="Shea T."/>
            <person name="Sisk P."/>
            <person name="Stolte C."/>
            <person name="Sykes S."/>
            <person name="Wortman J."/>
            <person name="Nusbaum C."/>
            <person name="Birren B."/>
        </authorList>
    </citation>
    <scope>NUCLEOTIDE SEQUENCE [LARGE SCALE GENOMIC DNA]</scope>
    <source>
        <strain evidence="2 3">ATCC 38327</strain>
    </source>
</reference>
<accession>A0A0L0SUH5</accession>
<dbReference type="VEuPathDB" id="FungiDB:AMAG_19315"/>
<feature type="compositionally biased region" description="Low complexity" evidence="1">
    <location>
        <begin position="93"/>
        <end position="105"/>
    </location>
</feature>
<dbReference type="InterPro" id="IPR038286">
    <property type="entry name" value="IPK_sf"/>
</dbReference>
<evidence type="ECO:0000313" key="3">
    <source>
        <dbReference type="Proteomes" id="UP000054350"/>
    </source>
</evidence>
<gene>
    <name evidence="2" type="ORF">AMAG_19315</name>
</gene>
<proteinExistence type="predicted"/>
<dbReference type="AlphaFoldDB" id="A0A0L0SUH5"/>
<name>A0A0L0SUH5_ALLM3</name>
<feature type="compositionally biased region" description="Pro residues" evidence="1">
    <location>
        <begin position="106"/>
        <end position="120"/>
    </location>
</feature>
<keyword evidence="3" id="KW-1185">Reference proteome</keyword>
<feature type="region of interest" description="Disordered" evidence="1">
    <location>
        <begin position="1"/>
        <end position="58"/>
    </location>
</feature>
<dbReference type="Proteomes" id="UP000054350">
    <property type="component" value="Unassembled WGS sequence"/>
</dbReference>
<dbReference type="Gene3D" id="3.30.470.160">
    <property type="entry name" value="Inositol polyphosphate kinase"/>
    <property type="match status" value="1"/>
</dbReference>
<dbReference type="EMBL" id="GG745349">
    <property type="protein sequence ID" value="KNE66030.1"/>
    <property type="molecule type" value="Genomic_DNA"/>
</dbReference>
<reference evidence="3" key="2">
    <citation type="submission" date="2009-11" db="EMBL/GenBank/DDBJ databases">
        <title>The Genome Sequence of Allomyces macrogynus strain ATCC 38327.</title>
        <authorList>
            <consortium name="The Broad Institute Genome Sequencing Platform"/>
            <person name="Russ C."/>
            <person name="Cuomo C."/>
            <person name="Shea T."/>
            <person name="Young S.K."/>
            <person name="Zeng Q."/>
            <person name="Koehrsen M."/>
            <person name="Haas B."/>
            <person name="Borodovsky M."/>
            <person name="Guigo R."/>
            <person name="Alvarado L."/>
            <person name="Berlin A."/>
            <person name="Borenstein D."/>
            <person name="Chen Z."/>
            <person name="Engels R."/>
            <person name="Freedman E."/>
            <person name="Gellesch M."/>
            <person name="Goldberg J."/>
            <person name="Griggs A."/>
            <person name="Gujja S."/>
            <person name="Heiman D."/>
            <person name="Hepburn T."/>
            <person name="Howarth C."/>
            <person name="Jen D."/>
            <person name="Larson L."/>
            <person name="Lewis B."/>
            <person name="Mehta T."/>
            <person name="Park D."/>
            <person name="Pearson M."/>
            <person name="Roberts A."/>
            <person name="Saif S."/>
            <person name="Shenoy N."/>
            <person name="Sisk P."/>
            <person name="Stolte C."/>
            <person name="Sykes S."/>
            <person name="Walk T."/>
            <person name="White J."/>
            <person name="Yandava C."/>
            <person name="Burger G."/>
            <person name="Gray M.W."/>
            <person name="Holland P.W.H."/>
            <person name="King N."/>
            <person name="Lang F.B.F."/>
            <person name="Roger A.J."/>
            <person name="Ruiz-Trillo I."/>
            <person name="Lander E."/>
            <person name="Nusbaum C."/>
        </authorList>
    </citation>
    <scope>NUCLEOTIDE SEQUENCE [LARGE SCALE GENOMIC DNA]</scope>
    <source>
        <strain evidence="3">ATCC 38327</strain>
    </source>
</reference>
<evidence type="ECO:0000313" key="2">
    <source>
        <dbReference type="EMBL" id="KNE66030.1"/>
    </source>
</evidence>
<evidence type="ECO:0000256" key="1">
    <source>
        <dbReference type="SAM" id="MobiDB-lite"/>
    </source>
</evidence>
<organism evidence="2 3">
    <name type="scientific">Allomyces macrogynus (strain ATCC 38327)</name>
    <name type="common">Allomyces javanicus var. macrogynus</name>
    <dbReference type="NCBI Taxonomy" id="578462"/>
    <lineage>
        <taxon>Eukaryota</taxon>
        <taxon>Fungi</taxon>
        <taxon>Fungi incertae sedis</taxon>
        <taxon>Blastocladiomycota</taxon>
        <taxon>Blastocladiomycetes</taxon>
        <taxon>Blastocladiales</taxon>
        <taxon>Blastocladiaceae</taxon>
        <taxon>Allomyces</taxon>
    </lineage>
</organism>
<sequence>MDRDDEESDDSEPESAHTAGPPRRRRTRTAARAAQSSARRGAAPSATAARSRSRAGSATPWDYCDVRIIDFANCVTDGQTLRAAAKAAAAAQASSARSSRSASAPSTPPRSTLPPLPLAAHLAPPPAGVAASVAAGATVPFPPTTSGPDQGYLLGLRNLARGLALIRDVFGDGHVPRADVPRRLAVLDWHVEQGLFEDSVAGGGAAVPWATATAAGLGGGGGGAACARPASAEPRLATAAGPGAGTSAVERR</sequence>
<feature type="compositionally biased region" description="Low complexity" evidence="1">
    <location>
        <begin position="30"/>
        <end position="58"/>
    </location>
</feature>
<feature type="compositionally biased region" description="Acidic residues" evidence="1">
    <location>
        <begin position="1"/>
        <end position="13"/>
    </location>
</feature>
<feature type="region of interest" description="Disordered" evidence="1">
    <location>
        <begin position="220"/>
        <end position="252"/>
    </location>
</feature>
<protein>
    <submittedName>
        <fullName evidence="2">Uncharacterized protein</fullName>
    </submittedName>
</protein>
<feature type="compositionally biased region" description="Low complexity" evidence="1">
    <location>
        <begin position="237"/>
        <end position="252"/>
    </location>
</feature>